<comment type="caution">
    <text evidence="2">The sequence shown here is derived from an EMBL/GenBank/DDBJ whole genome shotgun (WGS) entry which is preliminary data.</text>
</comment>
<keyword evidence="1" id="KW-0812">Transmembrane</keyword>
<sequence length="78" mass="9315">MLYPYVKQSAFVYLFCIIPFSISGIIYACMVLYIYTFSNYISCVQIVCFQIKKKILLFCRRYHSQVVKPEIEIEHLMI</sequence>
<feature type="transmembrane region" description="Helical" evidence="1">
    <location>
        <begin position="12"/>
        <end position="35"/>
    </location>
</feature>
<organism evidence="2">
    <name type="scientific">termite gut metagenome</name>
    <dbReference type="NCBI Taxonomy" id="433724"/>
    <lineage>
        <taxon>unclassified sequences</taxon>
        <taxon>metagenomes</taxon>
        <taxon>organismal metagenomes</taxon>
    </lineage>
</organism>
<proteinExistence type="predicted"/>
<dbReference type="AlphaFoldDB" id="A0A5J4PYX2"/>
<accession>A0A5J4PYX2</accession>
<dbReference type="PROSITE" id="PS51257">
    <property type="entry name" value="PROKAR_LIPOPROTEIN"/>
    <property type="match status" value="1"/>
</dbReference>
<protein>
    <submittedName>
        <fullName evidence="2">Uncharacterized protein</fullName>
    </submittedName>
</protein>
<dbReference type="EMBL" id="SNRY01005525">
    <property type="protein sequence ID" value="KAA6314735.1"/>
    <property type="molecule type" value="Genomic_DNA"/>
</dbReference>
<evidence type="ECO:0000313" key="2">
    <source>
        <dbReference type="EMBL" id="KAA6314735.1"/>
    </source>
</evidence>
<reference evidence="2" key="1">
    <citation type="submission" date="2019-03" db="EMBL/GenBank/DDBJ databases">
        <title>Single cell metagenomics reveals metabolic interactions within the superorganism composed of flagellate Streblomastix strix and complex community of Bacteroidetes bacteria on its surface.</title>
        <authorList>
            <person name="Treitli S.C."/>
            <person name="Kolisko M."/>
            <person name="Husnik F."/>
            <person name="Keeling P."/>
            <person name="Hampl V."/>
        </authorList>
    </citation>
    <scope>NUCLEOTIDE SEQUENCE</scope>
    <source>
        <strain evidence="2">STM</strain>
    </source>
</reference>
<keyword evidence="1" id="KW-1133">Transmembrane helix</keyword>
<name>A0A5J4PYX2_9ZZZZ</name>
<keyword evidence="1" id="KW-0472">Membrane</keyword>
<gene>
    <name evidence="2" type="ORF">EZS27_034694</name>
</gene>
<evidence type="ECO:0000256" key="1">
    <source>
        <dbReference type="SAM" id="Phobius"/>
    </source>
</evidence>